<feature type="binding site" evidence="2">
    <location>
        <position position="241"/>
    </location>
    <ligand>
        <name>substrate</name>
    </ligand>
</feature>
<comment type="pathway">
    <text evidence="2">Amino-acid biosynthesis; L-methionine biosynthesis via de novo pathway; O-acetyl-L-homoserine from L-homoserine: step 1/1.</text>
</comment>
<comment type="catalytic activity">
    <reaction evidence="2">
        <text>L-homoserine + acetyl-CoA = O-acetyl-L-homoserine + CoA</text>
        <dbReference type="Rhea" id="RHEA:13701"/>
        <dbReference type="ChEBI" id="CHEBI:57287"/>
        <dbReference type="ChEBI" id="CHEBI:57288"/>
        <dbReference type="ChEBI" id="CHEBI:57476"/>
        <dbReference type="ChEBI" id="CHEBI:57716"/>
        <dbReference type="EC" id="2.3.1.31"/>
    </reaction>
</comment>
<comment type="function">
    <text evidence="2">Transfers an acetyl group from acetyl-CoA to L-homoserine, forming acetyl-L-homoserine.</text>
</comment>
<keyword evidence="2" id="KW-0963">Cytoplasm</keyword>
<feature type="binding site" evidence="2">
    <location>
        <position position="371"/>
    </location>
    <ligand>
        <name>substrate</name>
    </ligand>
</feature>
<evidence type="ECO:0000256" key="3">
    <source>
        <dbReference type="PIRSR" id="PIRSR000443-1"/>
    </source>
</evidence>
<keyword evidence="1 2" id="KW-0808">Transferase</keyword>
<protein>
    <recommendedName>
        <fullName evidence="2">Homoserine O-acetyltransferase</fullName>
        <shortName evidence="2">HAT</shortName>
        <ecNumber evidence="2">2.3.1.31</ecNumber>
    </recommendedName>
    <alternativeName>
        <fullName evidence="2">Homoserine transacetylase</fullName>
        <shortName evidence="2">HTA</shortName>
    </alternativeName>
</protein>
<feature type="active site" evidence="2 3">
    <location>
        <position position="340"/>
    </location>
</feature>
<keyword evidence="2" id="KW-0486">Methionine biosynthesis</keyword>
<evidence type="ECO:0000256" key="4">
    <source>
        <dbReference type="SAM" id="MobiDB-lite"/>
    </source>
</evidence>
<dbReference type="InterPro" id="IPR000073">
    <property type="entry name" value="AB_hydrolase_1"/>
</dbReference>
<dbReference type="InterPro" id="IPR029058">
    <property type="entry name" value="AB_hydrolase_fold"/>
</dbReference>
<dbReference type="GO" id="GO:0004414">
    <property type="term" value="F:homoserine O-acetyltransferase activity"/>
    <property type="evidence" value="ECO:0007669"/>
    <property type="project" value="UniProtKB-UniRule"/>
</dbReference>
<dbReference type="EMBL" id="CP159279">
    <property type="protein sequence ID" value="XCH11310.1"/>
    <property type="molecule type" value="Genomic_DNA"/>
</dbReference>
<feature type="active site" description="Nucleophile" evidence="2 3">
    <location>
        <position position="172"/>
    </location>
</feature>
<keyword evidence="2" id="KW-0028">Amino-acid biosynthesis</keyword>
<dbReference type="HAMAP" id="MF_00296">
    <property type="entry name" value="MetX_acyltransf"/>
    <property type="match status" value="1"/>
</dbReference>
<keyword evidence="2 6" id="KW-0012">Acyltransferase</keyword>
<feature type="active site" evidence="2 3">
    <location>
        <position position="370"/>
    </location>
</feature>
<dbReference type="GO" id="GO:0009092">
    <property type="term" value="P:homoserine metabolic process"/>
    <property type="evidence" value="ECO:0007669"/>
    <property type="project" value="TreeGrafter"/>
</dbReference>
<evidence type="ECO:0000256" key="1">
    <source>
        <dbReference type="ARBA" id="ARBA00022679"/>
    </source>
</evidence>
<dbReference type="GO" id="GO:0005737">
    <property type="term" value="C:cytoplasm"/>
    <property type="evidence" value="ECO:0007669"/>
    <property type="project" value="UniProtKB-SubCell"/>
</dbReference>
<comment type="similarity">
    <text evidence="2">Belongs to the AB hydrolase superfamily. MetX family.</text>
</comment>
<dbReference type="PANTHER" id="PTHR32268:SF11">
    <property type="entry name" value="HOMOSERINE O-ACETYLTRANSFERASE"/>
    <property type="match status" value="1"/>
</dbReference>
<dbReference type="EC" id="2.3.1.31" evidence="2"/>
<dbReference type="NCBIfam" id="TIGR01392">
    <property type="entry name" value="homoserO_Ac_trn"/>
    <property type="match status" value="1"/>
</dbReference>
<gene>
    <name evidence="2" type="primary">metXA</name>
    <name evidence="6" type="ORF">ABRP34_21400</name>
</gene>
<sequence>MTISVSSTDLPAAGAPHRTGLDGTAPGGANQDGTVRYVNIGGLELEAGGFLPDVTLAYESWGTLNEDGSNAILVQHALTGSTHVTRGAGDEEGWWEQFAGPGAPADTNRFFVISINILGGCYGSTGPSSAAPDGKPWGSRFPLVTLRDSTLAEARLADRLGISSWHAVVGGSMGGARALEWAVTFPERVRRCGVISVGARSTAEQIAFAQAQTLAIRQDRHFNGGDYYGGPEPVEGLALARRIAHITYRSAYELDFRFGRNAQAAEEPLQADALADRGRYQVESYLDHQGSKLVRRFDANSYIALTEALMSHDVARGRGTLKEALARASADFFVAAVETDRLYFPAQSLELAEALPGDVDVHMIDSPIGHDGFLTEIGQLNAQLRAHLLN</sequence>
<dbReference type="InterPro" id="IPR008220">
    <property type="entry name" value="HAT_MetX-like"/>
</dbReference>
<feature type="domain" description="AB hydrolase-1" evidence="5">
    <location>
        <begin position="71"/>
        <end position="375"/>
    </location>
</feature>
<accession>A0AAU8ENW6</accession>
<evidence type="ECO:0000256" key="2">
    <source>
        <dbReference type="HAMAP-Rule" id="MF_00296"/>
    </source>
</evidence>
<dbReference type="NCBIfam" id="NF001209">
    <property type="entry name" value="PRK00175.1"/>
    <property type="match status" value="1"/>
</dbReference>
<comment type="subcellular location">
    <subcellularLocation>
        <location evidence="2">Cytoplasm</location>
    </subcellularLocation>
</comment>
<comment type="subunit">
    <text evidence="2">Homodimer.</text>
</comment>
<dbReference type="PANTHER" id="PTHR32268">
    <property type="entry name" value="HOMOSERINE O-ACETYLTRANSFERASE"/>
    <property type="match status" value="1"/>
</dbReference>
<feature type="region of interest" description="Disordered" evidence="4">
    <location>
        <begin position="1"/>
        <end position="30"/>
    </location>
</feature>
<dbReference type="SUPFAM" id="SSF53474">
    <property type="entry name" value="alpha/beta-Hydrolases"/>
    <property type="match status" value="1"/>
</dbReference>
<name>A0AAU8ENW6_9MICC</name>
<proteinExistence type="inferred from homology"/>
<evidence type="ECO:0000313" key="6">
    <source>
        <dbReference type="EMBL" id="XCH11310.1"/>
    </source>
</evidence>
<evidence type="ECO:0000259" key="5">
    <source>
        <dbReference type="Pfam" id="PF00561"/>
    </source>
</evidence>
<dbReference type="Gene3D" id="3.40.50.1820">
    <property type="entry name" value="alpha/beta hydrolase"/>
    <property type="match status" value="1"/>
</dbReference>
<reference evidence="6" key="1">
    <citation type="submission" date="2024-06" db="EMBL/GenBank/DDBJ databases">
        <title>Biodegradation of dimethachlon by Arthrobacter sp. K5: mechanistic insights and ecological implications.</title>
        <authorList>
            <person name="Hu S."/>
            <person name="Lu P."/>
        </authorList>
    </citation>
    <scope>NUCLEOTIDE SEQUENCE</scope>
    <source>
        <strain evidence="6">K5</strain>
    </source>
</reference>
<dbReference type="RefSeq" id="WP_353711704.1">
    <property type="nucleotide sequence ID" value="NZ_CP159279.1"/>
</dbReference>
<organism evidence="6">
    <name type="scientific">Arthrobacter sp. K5</name>
    <dbReference type="NCBI Taxonomy" id="2839623"/>
    <lineage>
        <taxon>Bacteria</taxon>
        <taxon>Bacillati</taxon>
        <taxon>Actinomycetota</taxon>
        <taxon>Actinomycetes</taxon>
        <taxon>Micrococcales</taxon>
        <taxon>Micrococcaceae</taxon>
        <taxon>Arthrobacter</taxon>
    </lineage>
</organism>
<dbReference type="AlphaFoldDB" id="A0AAU8ENW6"/>
<dbReference type="Pfam" id="PF00561">
    <property type="entry name" value="Abhydrolase_1"/>
    <property type="match status" value="1"/>
</dbReference>
<comment type="caution">
    <text evidence="2">Lacks conserved residue(s) required for the propagation of feature annotation.</text>
</comment>
<dbReference type="GO" id="GO:0009086">
    <property type="term" value="P:methionine biosynthetic process"/>
    <property type="evidence" value="ECO:0007669"/>
    <property type="project" value="UniProtKB-UniRule"/>
</dbReference>
<dbReference type="PIRSF" id="PIRSF000443">
    <property type="entry name" value="Homoser_Ac_trans"/>
    <property type="match status" value="1"/>
</dbReference>